<organism evidence="1 2">
    <name type="scientific">Pseudocohnilembus persalinus</name>
    <name type="common">Ciliate</name>
    <dbReference type="NCBI Taxonomy" id="266149"/>
    <lineage>
        <taxon>Eukaryota</taxon>
        <taxon>Sar</taxon>
        <taxon>Alveolata</taxon>
        <taxon>Ciliophora</taxon>
        <taxon>Intramacronucleata</taxon>
        <taxon>Oligohymenophorea</taxon>
        <taxon>Scuticociliatia</taxon>
        <taxon>Philasterida</taxon>
        <taxon>Pseudocohnilembidae</taxon>
        <taxon>Pseudocohnilembus</taxon>
    </lineage>
</organism>
<accession>A0A0V0QVH8</accession>
<keyword evidence="2" id="KW-1185">Reference proteome</keyword>
<dbReference type="OMA" id="EYHINYW"/>
<protein>
    <submittedName>
        <fullName evidence="1">Uncharacterized protein</fullName>
    </submittedName>
</protein>
<dbReference type="Proteomes" id="UP000054937">
    <property type="component" value="Unassembled WGS sequence"/>
</dbReference>
<reference evidence="1 2" key="1">
    <citation type="journal article" date="2015" name="Sci. Rep.">
        <title>Genome of the facultative scuticociliatosis pathogen Pseudocohnilembus persalinus provides insight into its virulence through horizontal gene transfer.</title>
        <authorList>
            <person name="Xiong J."/>
            <person name="Wang G."/>
            <person name="Cheng J."/>
            <person name="Tian M."/>
            <person name="Pan X."/>
            <person name="Warren A."/>
            <person name="Jiang C."/>
            <person name="Yuan D."/>
            <person name="Miao W."/>
        </authorList>
    </citation>
    <scope>NUCLEOTIDE SEQUENCE [LARGE SCALE GENOMIC DNA]</scope>
    <source>
        <strain evidence="1">36N120E</strain>
    </source>
</reference>
<dbReference type="InParanoid" id="A0A0V0QVH8"/>
<comment type="caution">
    <text evidence="1">The sequence shown here is derived from an EMBL/GenBank/DDBJ whole genome shotgun (WGS) entry which is preliminary data.</text>
</comment>
<name>A0A0V0QVH8_PSEPJ</name>
<gene>
    <name evidence="1" type="ORF">PPERSA_06094</name>
</gene>
<proteinExistence type="predicted"/>
<dbReference type="EMBL" id="LDAU01000098">
    <property type="protein sequence ID" value="KRX06212.1"/>
    <property type="molecule type" value="Genomic_DNA"/>
</dbReference>
<evidence type="ECO:0000313" key="1">
    <source>
        <dbReference type="EMBL" id="KRX06212.1"/>
    </source>
</evidence>
<evidence type="ECO:0000313" key="2">
    <source>
        <dbReference type="Proteomes" id="UP000054937"/>
    </source>
</evidence>
<sequence length="109" mass="13304">MQRQQELDNLSNEMNPKINNIEQDFMKKLQIQQQDCANRYGGNESKFVECFQNIEENSQKVIKRLEYRLQFWRHQTYNCFSNEKANIEQCKQQARDNLDQYARDSLREF</sequence>
<dbReference type="AlphaFoldDB" id="A0A0V0QVH8"/>